<feature type="domain" description="DUF7793" evidence="1">
    <location>
        <begin position="13"/>
        <end position="124"/>
    </location>
</feature>
<evidence type="ECO:0000313" key="2">
    <source>
        <dbReference type="EMBL" id="MCY1007856.1"/>
    </source>
</evidence>
<sequence length="127" mass="14590">MELREIVTRTERIWIEDGIVHCVVLPTATHTLDDAHVNSRAVDELAEGRKLPMLLDTRDSRGLDRDARLYYVRPEAADRVSALAMLIDSQVGRMFGNFYTNVHRPPFPLRLFNSESDALVWLKEQVV</sequence>
<dbReference type="Proteomes" id="UP001150924">
    <property type="component" value="Unassembled WGS sequence"/>
</dbReference>
<dbReference type="AlphaFoldDB" id="A0A9X3IXV3"/>
<reference evidence="2" key="1">
    <citation type="submission" date="2022-11" db="EMBL/GenBank/DDBJ databases">
        <title>Minimal conservation of predation-associated metabolite biosynthetic gene clusters underscores biosynthetic potential of Myxococcota including descriptions for ten novel species: Archangium lansinium sp. nov., Myxococcus landrumus sp. nov., Nannocystis bai.</title>
        <authorList>
            <person name="Ahearne A."/>
            <person name="Stevens C."/>
            <person name="Phillips K."/>
        </authorList>
    </citation>
    <scope>NUCLEOTIDE SEQUENCE</scope>
    <source>
        <strain evidence="2">Na p29</strain>
    </source>
</reference>
<dbReference type="Gene3D" id="3.40.970.30">
    <property type="entry name" value="yp_829618.1 like domains"/>
    <property type="match status" value="1"/>
</dbReference>
<proteinExistence type="predicted"/>
<dbReference type="Pfam" id="PF25056">
    <property type="entry name" value="DUF7793"/>
    <property type="match status" value="1"/>
</dbReference>
<gene>
    <name evidence="2" type="ORF">OV079_20315</name>
</gene>
<keyword evidence="3" id="KW-1185">Reference proteome</keyword>
<accession>A0A9X3IXV3</accession>
<dbReference type="Gene3D" id="3.40.1680.10">
    <property type="entry name" value="yp_829618.1 domain like"/>
    <property type="match status" value="1"/>
</dbReference>
<organism evidence="2 3">
    <name type="scientific">Nannocystis pusilla</name>
    <dbReference type="NCBI Taxonomy" id="889268"/>
    <lineage>
        <taxon>Bacteria</taxon>
        <taxon>Pseudomonadati</taxon>
        <taxon>Myxococcota</taxon>
        <taxon>Polyangia</taxon>
        <taxon>Nannocystales</taxon>
        <taxon>Nannocystaceae</taxon>
        <taxon>Nannocystis</taxon>
    </lineage>
</organism>
<comment type="caution">
    <text evidence="2">The sequence shown here is derived from an EMBL/GenBank/DDBJ whole genome shotgun (WGS) entry which is preliminary data.</text>
</comment>
<dbReference type="RefSeq" id="WP_267770493.1">
    <property type="nucleotide sequence ID" value="NZ_JAPNKE010000002.1"/>
</dbReference>
<dbReference type="EMBL" id="JAPNKE010000002">
    <property type="protein sequence ID" value="MCY1007856.1"/>
    <property type="molecule type" value="Genomic_DNA"/>
</dbReference>
<protein>
    <recommendedName>
        <fullName evidence="1">DUF7793 domain-containing protein</fullName>
    </recommendedName>
</protein>
<evidence type="ECO:0000313" key="3">
    <source>
        <dbReference type="Proteomes" id="UP001150924"/>
    </source>
</evidence>
<name>A0A9X3IXV3_9BACT</name>
<evidence type="ECO:0000259" key="1">
    <source>
        <dbReference type="Pfam" id="PF25056"/>
    </source>
</evidence>
<dbReference type="InterPro" id="IPR056695">
    <property type="entry name" value="DUF7793"/>
</dbReference>